<keyword evidence="1" id="KW-0378">Hydrolase</keyword>
<dbReference type="Proteomes" id="UP001596303">
    <property type="component" value="Unassembled WGS sequence"/>
</dbReference>
<name>A0ABW1S8Y0_9PROT</name>
<dbReference type="Gene3D" id="3.40.50.850">
    <property type="entry name" value="Isochorismatase-like"/>
    <property type="match status" value="1"/>
</dbReference>
<sequence>MTEINDDYKKAGFSGQLEFGSSPALVIVDVCRAYVDEECPLYAGPTAKTALENNVKLRDAAHELGIPVIFTAVEYHPSGVDGGLFFKKVPALRHFVKGHPMAEFLPELTPVDSDILVTKQYPSAFAGTSLAAMLTALGVDTVMITGYSTSGCVRASTLDALQTGFVPFVIEDACADRAEGPHKSNIFDLQAKYAEIVDTDEAISLMKRAIQGK</sequence>
<protein>
    <submittedName>
        <fullName evidence="3">Isochorismatase family protein</fullName>
    </submittedName>
</protein>
<feature type="domain" description="Isochorismatase-like" evidence="2">
    <location>
        <begin position="24"/>
        <end position="201"/>
    </location>
</feature>
<evidence type="ECO:0000313" key="4">
    <source>
        <dbReference type="Proteomes" id="UP001596303"/>
    </source>
</evidence>
<dbReference type="EMBL" id="JBHSSW010000005">
    <property type="protein sequence ID" value="MFC6197692.1"/>
    <property type="molecule type" value="Genomic_DNA"/>
</dbReference>
<reference evidence="4" key="1">
    <citation type="journal article" date="2019" name="Int. J. Syst. Evol. Microbiol.">
        <title>The Global Catalogue of Microorganisms (GCM) 10K type strain sequencing project: providing services to taxonomists for standard genome sequencing and annotation.</title>
        <authorList>
            <consortium name="The Broad Institute Genomics Platform"/>
            <consortium name="The Broad Institute Genome Sequencing Center for Infectious Disease"/>
            <person name="Wu L."/>
            <person name="Ma J."/>
        </authorList>
    </citation>
    <scope>NUCLEOTIDE SEQUENCE [LARGE SCALE GENOMIC DNA]</scope>
    <source>
        <strain evidence="4">CGMCC-1.15741</strain>
    </source>
</reference>
<dbReference type="InterPro" id="IPR000868">
    <property type="entry name" value="Isochorismatase-like_dom"/>
</dbReference>
<dbReference type="InterPro" id="IPR050272">
    <property type="entry name" value="Isochorismatase-like_hydrls"/>
</dbReference>
<organism evidence="3 4">
    <name type="scientific">Ponticaulis profundi</name>
    <dbReference type="NCBI Taxonomy" id="2665222"/>
    <lineage>
        <taxon>Bacteria</taxon>
        <taxon>Pseudomonadati</taxon>
        <taxon>Pseudomonadota</taxon>
        <taxon>Alphaproteobacteria</taxon>
        <taxon>Hyphomonadales</taxon>
        <taxon>Hyphomonadaceae</taxon>
        <taxon>Ponticaulis</taxon>
    </lineage>
</organism>
<dbReference type="InterPro" id="IPR036380">
    <property type="entry name" value="Isochorismatase-like_sf"/>
</dbReference>
<dbReference type="PANTHER" id="PTHR43540">
    <property type="entry name" value="PEROXYUREIDOACRYLATE/UREIDOACRYLATE AMIDOHYDROLASE-RELATED"/>
    <property type="match status" value="1"/>
</dbReference>
<dbReference type="SUPFAM" id="SSF52499">
    <property type="entry name" value="Isochorismatase-like hydrolases"/>
    <property type="match status" value="1"/>
</dbReference>
<evidence type="ECO:0000313" key="3">
    <source>
        <dbReference type="EMBL" id="MFC6197692.1"/>
    </source>
</evidence>
<evidence type="ECO:0000259" key="2">
    <source>
        <dbReference type="Pfam" id="PF00857"/>
    </source>
</evidence>
<dbReference type="PANTHER" id="PTHR43540:SF1">
    <property type="entry name" value="ISOCHORISMATASE HYDROLASE"/>
    <property type="match status" value="1"/>
</dbReference>
<dbReference type="Pfam" id="PF00857">
    <property type="entry name" value="Isochorismatase"/>
    <property type="match status" value="1"/>
</dbReference>
<keyword evidence="4" id="KW-1185">Reference proteome</keyword>
<dbReference type="RefSeq" id="WP_377376957.1">
    <property type="nucleotide sequence ID" value="NZ_JBHSSW010000005.1"/>
</dbReference>
<proteinExistence type="predicted"/>
<accession>A0ABW1S8Y0</accession>
<gene>
    <name evidence="3" type="ORF">ACFQDM_06355</name>
</gene>
<dbReference type="PRINTS" id="PR01398">
    <property type="entry name" value="ISCHRISMTASE"/>
</dbReference>
<comment type="caution">
    <text evidence="3">The sequence shown here is derived from an EMBL/GenBank/DDBJ whole genome shotgun (WGS) entry which is preliminary data.</text>
</comment>
<dbReference type="InterPro" id="IPR016291">
    <property type="entry name" value="Isochorismatase"/>
</dbReference>
<evidence type="ECO:0000256" key="1">
    <source>
        <dbReference type="ARBA" id="ARBA00022801"/>
    </source>
</evidence>